<dbReference type="Pfam" id="PF03382">
    <property type="entry name" value="DUF285"/>
    <property type="match status" value="1"/>
</dbReference>
<dbReference type="InterPro" id="IPR011889">
    <property type="entry name" value="Liste_lipo_26"/>
</dbReference>
<dbReference type="EMBL" id="AP026801">
    <property type="protein sequence ID" value="BDR56950.1"/>
    <property type="molecule type" value="Genomic_DNA"/>
</dbReference>
<keyword evidence="2" id="KW-0812">Transmembrane</keyword>
<accession>A0AAU9D6A9</accession>
<feature type="transmembrane region" description="Helical" evidence="2">
    <location>
        <begin position="280"/>
        <end position="299"/>
    </location>
</feature>
<dbReference type="Proteomes" id="UP001321804">
    <property type="component" value="Chromosome"/>
</dbReference>
<keyword evidence="4" id="KW-1185">Reference proteome</keyword>
<keyword evidence="2" id="KW-1133">Transmembrane helix</keyword>
<reference evidence="3 4" key="1">
    <citation type="journal article" date="2023" name="Microbiol. Spectr.">
        <title>Symbiosis of Carpenter Bees with Uncharacterized Lactic Acid Bacteria Showing NAD Auxotrophy.</title>
        <authorList>
            <person name="Kawasaki S."/>
            <person name="Ozawa K."/>
            <person name="Mori T."/>
            <person name="Yamamoto A."/>
            <person name="Ito M."/>
            <person name="Ohkuma M."/>
            <person name="Sakamoto M."/>
            <person name="Matsutani M."/>
        </authorList>
    </citation>
    <scope>NUCLEOTIDE SEQUENCE [LARGE SCALE GENOMIC DNA]</scope>
    <source>
        <strain evidence="3 4">KimC2</strain>
    </source>
</reference>
<gene>
    <name evidence="3" type="ORF">KIMC2_15120</name>
</gene>
<evidence type="ECO:0000256" key="2">
    <source>
        <dbReference type="SAM" id="Phobius"/>
    </source>
</evidence>
<dbReference type="RefSeq" id="WP_317695578.1">
    <property type="nucleotide sequence ID" value="NZ_AP026801.1"/>
</dbReference>
<protein>
    <recommendedName>
        <fullName evidence="5">BspA family leucine-rich repeat surface protein</fullName>
    </recommendedName>
</protein>
<keyword evidence="2" id="KW-0472">Membrane</keyword>
<dbReference type="InterPro" id="IPR005046">
    <property type="entry name" value="DUF285"/>
</dbReference>
<evidence type="ECO:0000313" key="4">
    <source>
        <dbReference type="Proteomes" id="UP001321804"/>
    </source>
</evidence>
<feature type="transmembrane region" description="Helical" evidence="2">
    <location>
        <begin position="12"/>
        <end position="30"/>
    </location>
</feature>
<feature type="region of interest" description="Disordered" evidence="1">
    <location>
        <begin position="39"/>
        <end position="68"/>
    </location>
</feature>
<proteinExistence type="predicted"/>
<evidence type="ECO:0008006" key="5">
    <source>
        <dbReference type="Google" id="ProtNLM"/>
    </source>
</evidence>
<evidence type="ECO:0000313" key="3">
    <source>
        <dbReference type="EMBL" id="BDR56950.1"/>
    </source>
</evidence>
<name>A0AAU9D6A9_9LACO</name>
<organism evidence="3 4">
    <name type="scientific">Xylocopilactobacillus apis</name>
    <dbReference type="NCBI Taxonomy" id="2932183"/>
    <lineage>
        <taxon>Bacteria</taxon>
        <taxon>Bacillati</taxon>
        <taxon>Bacillota</taxon>
        <taxon>Bacilli</taxon>
        <taxon>Lactobacillales</taxon>
        <taxon>Lactobacillaceae</taxon>
        <taxon>Xylocopilactobacillus</taxon>
    </lineage>
</organism>
<dbReference type="AlphaFoldDB" id="A0AAU9D6A9"/>
<sequence length="300" mass="33576">MDLKSKKRNRRIKKIFLWQILILMIILSLFEIHQNMKTKADNPSTDLSSTSLTAKSSPVQSESKGVSDQAISLDQKNYYPGQKVITGAIKNPSAQHLTITYQDQNGQKHDNVPLTIQLKSNLNQQSLRTRDIDETEFQAQLPADLKVSSQPVTITAQDQIGAKKEFILQPRDSWWEVVGGVLTIHPHDLNADRDAYIYNWPWTNNSSIKKLVVEPGVTGSGSIKNVFGDLVNMTSIEGLTNLDTSQVTDMSRMFRFCQTLNATLDLSGFDTSKVTDMSQMFYGAPLGVVLLVWITSIQAE</sequence>
<dbReference type="NCBIfam" id="TIGR02167">
    <property type="entry name" value="Liste_lipo_26"/>
    <property type="match status" value="2"/>
</dbReference>
<evidence type="ECO:0000256" key="1">
    <source>
        <dbReference type="SAM" id="MobiDB-lite"/>
    </source>
</evidence>
<dbReference type="KEGG" id="xak:KIMC2_15120"/>